<proteinExistence type="predicted"/>
<accession>A0A1V1NUC1</accession>
<dbReference type="AlphaFoldDB" id="A0A1V1NUC1"/>
<evidence type="ECO:0000313" key="2">
    <source>
        <dbReference type="EMBL" id="ETR66165.1"/>
    </source>
</evidence>
<name>A0A1V1NUC1_9BACT</name>
<dbReference type="InterPro" id="IPR044060">
    <property type="entry name" value="Bacterial_rp_domain"/>
</dbReference>
<gene>
    <name evidence="2" type="ORF">OMM_05775</name>
</gene>
<protein>
    <recommendedName>
        <fullName evidence="1">Bacterial repeat domain-containing protein</fullName>
    </recommendedName>
</protein>
<reference evidence="3" key="1">
    <citation type="submission" date="2012-11" db="EMBL/GenBank/DDBJ databases">
        <authorList>
            <person name="Lucero-Rivera Y.E."/>
            <person name="Tovar-Ramirez D."/>
        </authorList>
    </citation>
    <scope>NUCLEOTIDE SEQUENCE [LARGE SCALE GENOMIC DNA]</scope>
    <source>
        <strain evidence="3">Araruama</strain>
    </source>
</reference>
<evidence type="ECO:0000259" key="1">
    <source>
        <dbReference type="Pfam" id="PF18998"/>
    </source>
</evidence>
<sequence>MPDWISNIYTGPDENDQQVEFHVTTSDDDLFQSIPLLSKDGHLSLTPNPERIGSATVSVYMSDDGGSSFGGCDTSDTKQFTITVNQTIYPLTVLQEGSGSIKLDGISILPMYTKLYNAGSMVEISATPDPDWLFSHWYGDITSTEQNIQFSMNKPISLTAKFYEPPVTLSVIGKNRLKSTLLFMIYPGQKMLINIVLYNLNLYQQRIFLDGQEILTQIIILSAYKWNRTHLLQHFIKILLSGQPSCMLNPKIWVGNIKMTFNLASAC</sequence>
<dbReference type="Pfam" id="PF18998">
    <property type="entry name" value="Flg_new_2"/>
    <property type="match status" value="1"/>
</dbReference>
<feature type="domain" description="Bacterial repeat" evidence="1">
    <location>
        <begin position="91"/>
        <end position="162"/>
    </location>
</feature>
<organism evidence="2 3">
    <name type="scientific">Candidatus Magnetoglobus multicellularis str. Araruama</name>
    <dbReference type="NCBI Taxonomy" id="890399"/>
    <lineage>
        <taxon>Bacteria</taxon>
        <taxon>Pseudomonadati</taxon>
        <taxon>Thermodesulfobacteriota</taxon>
        <taxon>Desulfobacteria</taxon>
        <taxon>Desulfobacterales</taxon>
        <taxon>Desulfobacteraceae</taxon>
        <taxon>Candidatus Magnetoglobus</taxon>
    </lineage>
</organism>
<dbReference type="EMBL" id="ATBP01002189">
    <property type="protein sequence ID" value="ETR66165.1"/>
    <property type="molecule type" value="Genomic_DNA"/>
</dbReference>
<dbReference type="Proteomes" id="UP000189670">
    <property type="component" value="Unassembled WGS sequence"/>
</dbReference>
<comment type="caution">
    <text evidence="2">The sequence shown here is derived from an EMBL/GenBank/DDBJ whole genome shotgun (WGS) entry which is preliminary data.</text>
</comment>
<evidence type="ECO:0000313" key="3">
    <source>
        <dbReference type="Proteomes" id="UP000189670"/>
    </source>
</evidence>